<sequence>MAARPRRCTHGAPGRLAAVAAAVGVVVVAAAAAAAAVGAMFIQTTATGVASQLGDIAEVTIQYTVSDGRYLAALAKVEQVQQGLTTILRNRYGSTEAGDVTLLNLYMYTRTNDDNIPTSYFFTVQVRAVVRGLAAAQGVSTTLLPAVEALPASRLRIDSYPGIVYRAANASAVRIDATRAAAARARAQTDAIAAGLGARVGRLNFASLNADSFDGRSSSGGRDSARSVFRASVRTEYYVR</sequence>
<protein>
    <submittedName>
        <fullName evidence="1">Uncharacterized protein</fullName>
    </submittedName>
</protein>
<dbReference type="EMBL" id="CM020619">
    <property type="protein sequence ID" value="KAK1865744.1"/>
    <property type="molecule type" value="Genomic_DNA"/>
</dbReference>
<name>A0ACC3C5Z5_PYRYE</name>
<proteinExistence type="predicted"/>
<dbReference type="Proteomes" id="UP000798662">
    <property type="component" value="Chromosome 2"/>
</dbReference>
<organism evidence="1 2">
    <name type="scientific">Pyropia yezoensis</name>
    <name type="common">Susabi-nori</name>
    <name type="synonym">Porphyra yezoensis</name>
    <dbReference type="NCBI Taxonomy" id="2788"/>
    <lineage>
        <taxon>Eukaryota</taxon>
        <taxon>Rhodophyta</taxon>
        <taxon>Bangiophyceae</taxon>
        <taxon>Bangiales</taxon>
        <taxon>Bangiaceae</taxon>
        <taxon>Pyropia</taxon>
    </lineage>
</organism>
<gene>
    <name evidence="1" type="ORF">I4F81_008269</name>
</gene>
<accession>A0ACC3C5Z5</accession>
<keyword evidence="2" id="KW-1185">Reference proteome</keyword>
<comment type="caution">
    <text evidence="1">The sequence shown here is derived from an EMBL/GenBank/DDBJ whole genome shotgun (WGS) entry which is preliminary data.</text>
</comment>
<reference evidence="1" key="1">
    <citation type="submission" date="2019-11" db="EMBL/GenBank/DDBJ databases">
        <title>Nori genome reveals adaptations in red seaweeds to the harsh intertidal environment.</title>
        <authorList>
            <person name="Wang D."/>
            <person name="Mao Y."/>
        </authorList>
    </citation>
    <scope>NUCLEOTIDE SEQUENCE</scope>
    <source>
        <tissue evidence="1">Gametophyte</tissue>
    </source>
</reference>
<evidence type="ECO:0000313" key="1">
    <source>
        <dbReference type="EMBL" id="KAK1865744.1"/>
    </source>
</evidence>
<evidence type="ECO:0000313" key="2">
    <source>
        <dbReference type="Proteomes" id="UP000798662"/>
    </source>
</evidence>